<sequence length="209" mass="22721">MSLRIFVMDARDDGTARLSLASRGSGRGISRIACDLSQADVLQLVLFSEAAGLRDAVGDYARSTLDLDGLTLEDDPGADRLLLSRRTGYSEQTAELGRELFQAEIACVVDICLTRAEESRHGEILRDMIATVPIPLPLYPRLDPDTGDALKHRLREMSLMLLSDIAMTRGTALGRLLRGKKTHGQAQEEVTALVGALVRSLFPRTVSSG</sequence>
<dbReference type="RefSeq" id="WP_009504659.1">
    <property type="nucleotide sequence ID" value="NZ_LIGK01000018.1"/>
</dbReference>
<dbReference type="AlphaFoldDB" id="A0A327Y3A6"/>
<dbReference type="OrthoDB" id="7847836at2"/>
<accession>A0A327Y3A6</accession>
<reference evidence="1 2" key="1">
    <citation type="submission" date="2018-06" db="EMBL/GenBank/DDBJ databases">
        <title>Genomic Encyclopedia of Archaeal and Bacterial Type Strains, Phase II (KMG-II): from individual species to whole genera.</title>
        <authorList>
            <person name="Goeker M."/>
        </authorList>
    </citation>
    <scope>NUCLEOTIDE SEQUENCE [LARGE SCALE GENOMIC DNA]</scope>
    <source>
        <strain evidence="1 2">DSM 22011</strain>
    </source>
</reference>
<name>A0A327Y3A6_9RHOB</name>
<evidence type="ECO:0000313" key="1">
    <source>
        <dbReference type="EMBL" id="RAK15600.1"/>
    </source>
</evidence>
<dbReference type="Proteomes" id="UP000249165">
    <property type="component" value="Unassembled WGS sequence"/>
</dbReference>
<proteinExistence type="predicted"/>
<evidence type="ECO:0000313" key="2">
    <source>
        <dbReference type="Proteomes" id="UP000249165"/>
    </source>
</evidence>
<organism evidence="1 2">
    <name type="scientific">Salipiger aestuarii</name>
    <dbReference type="NCBI Taxonomy" id="568098"/>
    <lineage>
        <taxon>Bacteria</taxon>
        <taxon>Pseudomonadati</taxon>
        <taxon>Pseudomonadota</taxon>
        <taxon>Alphaproteobacteria</taxon>
        <taxon>Rhodobacterales</taxon>
        <taxon>Roseobacteraceae</taxon>
        <taxon>Salipiger</taxon>
    </lineage>
</organism>
<gene>
    <name evidence="1" type="ORF">ATI53_102123</name>
</gene>
<comment type="caution">
    <text evidence="1">The sequence shown here is derived from an EMBL/GenBank/DDBJ whole genome shotgun (WGS) entry which is preliminary data.</text>
</comment>
<dbReference type="EMBL" id="QLMG01000021">
    <property type="protein sequence ID" value="RAK15600.1"/>
    <property type="molecule type" value="Genomic_DNA"/>
</dbReference>
<keyword evidence="2" id="KW-1185">Reference proteome</keyword>
<protein>
    <submittedName>
        <fullName evidence="1">Uncharacterized protein</fullName>
    </submittedName>
</protein>